<dbReference type="EMBL" id="CADCUG010000146">
    <property type="protein sequence ID" value="CAA9355556.1"/>
    <property type="molecule type" value="Genomic_DNA"/>
</dbReference>
<dbReference type="AlphaFoldDB" id="A0A6J4ME62"/>
<reference evidence="1" key="1">
    <citation type="submission" date="2020-02" db="EMBL/GenBank/DDBJ databases">
        <authorList>
            <person name="Meier V. D."/>
        </authorList>
    </citation>
    <scope>NUCLEOTIDE SEQUENCE</scope>
    <source>
        <strain evidence="1">AVDCRST_MAG29</strain>
    </source>
</reference>
<gene>
    <name evidence="1" type="ORF">AVDCRST_MAG29-2560</name>
</gene>
<dbReference type="Gene3D" id="3.20.20.140">
    <property type="entry name" value="Metal-dependent hydrolases"/>
    <property type="match status" value="1"/>
</dbReference>
<evidence type="ECO:0000313" key="1">
    <source>
        <dbReference type="EMBL" id="CAA9355556.1"/>
    </source>
</evidence>
<name>A0A6J4ME62_9ACTN</name>
<protein>
    <submittedName>
        <fullName evidence="1">Uncharacterized protein</fullName>
    </submittedName>
</protein>
<dbReference type="InterPro" id="IPR016195">
    <property type="entry name" value="Pol/histidinol_Pase-like"/>
</dbReference>
<dbReference type="SUPFAM" id="SSF89550">
    <property type="entry name" value="PHP domain-like"/>
    <property type="match status" value="1"/>
</dbReference>
<proteinExistence type="predicted"/>
<dbReference type="PROSITE" id="PS51318">
    <property type="entry name" value="TAT"/>
    <property type="match status" value="1"/>
</dbReference>
<sequence length="597" mass="64869">MAPDIARRRLLKATGGSVLGLGTVGLPTATSAHPGPAAEPVSMAMHLHGSFSEGTASMDAHLQQARRLGVDVLWWTDHDFRIAALGYRRSVRFDGPREAENGLSWEWVPMASGALASSRHDFVATPHSPEESGGALRMQATGRYDATAWATYLLEGRAWNHTYCTSYADTVLERDVLPETVTADAQLVVEVGSSFRPATGSRPAGQYRLQYRVGAAGRWTEDQGRLGVIGIPGGAGWQRMRMDLRADHAALWPDTVAEDASLKQLRVGVRVRNGATARGVFDRLRFQRQRQSIDDGMALLRAAVRQYRERYPRLTQYAAAEISLVNHLNAFGGDGSLPAYDTTRPVKDGTLAAQQDMVRELHAHGAVVSINHPRPGSELAKTLVATNGLGADVIEIGTGAKVDLLAQAFDVAARNAVFLTANGVSDDHAGVDWLNPSQPRWITGAWARSRSSDDLCAALRAGRAWFYDPLEWSGELDLLVDGHAPMGGVLLTRRRKVSVRVTATRLPRAGSVQVVVGQCDRAGTRDLLPRNRSIAVPASKVVNGHWSTDVAREAGVYVRAMVRSAENVIVGFSNPVWVLPPHLADDVTIPRRREHTD</sequence>
<dbReference type="InterPro" id="IPR006311">
    <property type="entry name" value="TAT_signal"/>
</dbReference>
<accession>A0A6J4ME62</accession>
<organism evidence="1">
    <name type="scientific">uncultured Nocardioidaceae bacterium</name>
    <dbReference type="NCBI Taxonomy" id="253824"/>
    <lineage>
        <taxon>Bacteria</taxon>
        <taxon>Bacillati</taxon>
        <taxon>Actinomycetota</taxon>
        <taxon>Actinomycetes</taxon>
        <taxon>Propionibacteriales</taxon>
        <taxon>Nocardioidaceae</taxon>
        <taxon>environmental samples</taxon>
    </lineage>
</organism>